<dbReference type="AlphaFoldDB" id="A0A6X7EXV3"/>
<comment type="caution">
    <text evidence="12">The sequence shown here is derived from an EMBL/GenBank/DDBJ whole genome shotgun (WGS) entry which is preliminary data.</text>
</comment>
<feature type="signal peptide" evidence="10">
    <location>
        <begin position="1"/>
        <end position="24"/>
    </location>
</feature>
<keyword evidence="7 9" id="KW-0472">Membrane</keyword>
<evidence type="ECO:0000256" key="8">
    <source>
        <dbReference type="ARBA" id="ARBA00023237"/>
    </source>
</evidence>
<keyword evidence="4 9" id="KW-1029">Fimbrium biogenesis</keyword>
<dbReference type="Pfam" id="PF13954">
    <property type="entry name" value="PapC_N"/>
    <property type="match status" value="1"/>
</dbReference>
<dbReference type="InterPro" id="IPR000015">
    <property type="entry name" value="Fimb_usher"/>
</dbReference>
<dbReference type="InterPro" id="IPR018030">
    <property type="entry name" value="Fimbrial_membr_usher_CS"/>
</dbReference>
<dbReference type="EMBL" id="DAAFSE010000028">
    <property type="protein sequence ID" value="HAB1256797.1"/>
    <property type="molecule type" value="Genomic_DNA"/>
</dbReference>
<evidence type="ECO:0000256" key="6">
    <source>
        <dbReference type="ARBA" id="ARBA00022729"/>
    </source>
</evidence>
<proteinExistence type="inferred from homology"/>
<dbReference type="GO" id="GO:0009297">
    <property type="term" value="P:pilus assembly"/>
    <property type="evidence" value="ECO:0007669"/>
    <property type="project" value="InterPro"/>
</dbReference>
<evidence type="ECO:0000256" key="1">
    <source>
        <dbReference type="ARBA" id="ARBA00004571"/>
    </source>
</evidence>
<evidence type="ECO:0000256" key="4">
    <source>
        <dbReference type="ARBA" id="ARBA00022558"/>
    </source>
</evidence>
<comment type="subcellular location">
    <subcellularLocation>
        <location evidence="1 9">Cell outer membrane</location>
        <topology evidence="1 9">Multi-pass membrane protein</topology>
    </subcellularLocation>
</comment>
<reference evidence="12" key="2">
    <citation type="submission" date="2019-02" db="EMBL/GenBank/DDBJ databases">
        <authorList>
            <consortium name="NCBI Pathogen Detection Project"/>
        </authorList>
    </citation>
    <scope>NUCLEOTIDE SEQUENCE</scope>
    <source>
        <strain evidence="12">ILBSalm5516249</strain>
    </source>
</reference>
<dbReference type="GO" id="GO:0015473">
    <property type="term" value="F:fimbrial usher porin activity"/>
    <property type="evidence" value="ECO:0007669"/>
    <property type="project" value="InterPro"/>
</dbReference>
<protein>
    <submittedName>
        <fullName evidence="12">Outer membrane usher protein PefC</fullName>
    </submittedName>
</protein>
<dbReference type="PANTHER" id="PTHR30451:SF21">
    <property type="entry name" value="FIMBRIAL USHER DOMAIN-CONTAINING PROTEIN YDET-RELATED"/>
    <property type="match status" value="1"/>
</dbReference>
<dbReference type="GO" id="GO:0009279">
    <property type="term" value="C:cell outer membrane"/>
    <property type="evidence" value="ECO:0007669"/>
    <property type="project" value="UniProtKB-SubCell"/>
</dbReference>
<dbReference type="InterPro" id="IPR025885">
    <property type="entry name" value="PapC_N"/>
</dbReference>
<feature type="chain" id="PRO_5028391574" evidence="10">
    <location>
        <begin position="25"/>
        <end position="526"/>
    </location>
</feature>
<dbReference type="Gene3D" id="2.60.40.3110">
    <property type="match status" value="1"/>
</dbReference>
<dbReference type="PROSITE" id="PS01151">
    <property type="entry name" value="FIMBRIAL_USHER"/>
    <property type="match status" value="1"/>
</dbReference>
<sequence length="526" mass="57020">MSFHHRVFKLSALSLALFSHLSFASTDSELNLDFLQGMGAIPSVLKSGSDFPAGQYYVDVIVNQENVGKARLSITPQEESANALCLSPEWLKAAGVPVRLEGYASTLNAAGQCYVLSRNPYTRVDFSYGSQSLVFSIPQSFLVGKTDPSRWDYGVPAARLKYSANASQTSGQSTSAYANADLMVNLGRWVLASNMSASRYADGSGEFTARDITLSTAISQVQGDLLLGKSQTRSALFSDFGFYGAALRSNSNMLPWEARGYAPLITGVANSTSRVTISQNGYTVYSKVVPPGPYQLDDVRSVGNGDLVVTVEDASGHKTTTVYPVTTLPTLLRPGEIEYNVAAGRKSSNYQLKKPFRDGESGTFWMGSVGYGFDSTTLNAASILHGKYQAGGVSVTQALGGFGAVSAGMNLSQAKYDNGDNKRGHSVSAKYAKSFSDSSDLQLLAYRYQSKGYVEFADFYSTDRYTRYNTKSRYEMRFSQRLGNSNLNLAGWQEDYWWMKGKAIGGDVSLSTTILDGVSVFLNGSY</sequence>
<evidence type="ECO:0000256" key="3">
    <source>
        <dbReference type="ARBA" id="ARBA00022448"/>
    </source>
</evidence>
<keyword evidence="5 9" id="KW-0812">Transmembrane</keyword>
<feature type="domain" description="PapC N-terminal" evidence="11">
    <location>
        <begin position="31"/>
        <end position="166"/>
    </location>
</feature>
<dbReference type="NCBIfam" id="NF011760">
    <property type="entry name" value="PRK15213.1"/>
    <property type="match status" value="1"/>
</dbReference>
<dbReference type="SUPFAM" id="SSF141729">
    <property type="entry name" value="FimD N-terminal domain-like"/>
    <property type="match status" value="1"/>
</dbReference>
<evidence type="ECO:0000256" key="9">
    <source>
        <dbReference type="RuleBase" id="RU003884"/>
    </source>
</evidence>
<keyword evidence="3 9" id="KW-0813">Transport</keyword>
<organism evidence="12">
    <name type="scientific">Salmonella enteritidis</name>
    <dbReference type="NCBI Taxonomy" id="149539"/>
    <lineage>
        <taxon>Bacteria</taxon>
        <taxon>Pseudomonadati</taxon>
        <taxon>Pseudomonadota</taxon>
        <taxon>Gammaproteobacteria</taxon>
        <taxon>Enterobacterales</taxon>
        <taxon>Enterobacteriaceae</taxon>
        <taxon>Salmonella</taxon>
    </lineage>
</organism>
<evidence type="ECO:0000256" key="10">
    <source>
        <dbReference type="SAM" id="SignalP"/>
    </source>
</evidence>
<feature type="non-terminal residue" evidence="12">
    <location>
        <position position="526"/>
    </location>
</feature>
<comment type="similarity">
    <text evidence="2 9">Belongs to the fimbrial export usher family.</text>
</comment>
<dbReference type="PANTHER" id="PTHR30451">
    <property type="entry name" value="OUTER MEMBRANE USHER PROTEIN"/>
    <property type="match status" value="1"/>
</dbReference>
<evidence type="ECO:0000256" key="2">
    <source>
        <dbReference type="ARBA" id="ARBA00008064"/>
    </source>
</evidence>
<gene>
    <name evidence="12" type="primary">pefC</name>
    <name evidence="12" type="ORF">GI648_23375</name>
</gene>
<keyword evidence="8 9" id="KW-0998">Cell outer membrane</keyword>
<dbReference type="Gene3D" id="3.10.20.410">
    <property type="match status" value="1"/>
</dbReference>
<name>A0A6X7EXV3_SALEN</name>
<reference evidence="12" key="1">
    <citation type="journal article" date="2018" name="Genome Biol.">
        <title>SKESA: strategic k-mer extension for scrupulous assemblies.</title>
        <authorList>
            <person name="Souvorov A."/>
            <person name="Agarwala R."/>
            <person name="Lipman D.J."/>
        </authorList>
    </citation>
    <scope>NUCLEOTIDE SEQUENCE</scope>
    <source>
        <strain evidence="12">ILBSalm5516249</strain>
    </source>
</reference>
<dbReference type="Pfam" id="PF00577">
    <property type="entry name" value="Usher"/>
    <property type="match status" value="1"/>
</dbReference>
<keyword evidence="6 10" id="KW-0732">Signal</keyword>
<dbReference type="InterPro" id="IPR037224">
    <property type="entry name" value="PapC_N_sf"/>
</dbReference>
<evidence type="ECO:0000313" key="12">
    <source>
        <dbReference type="EMBL" id="HAB1256797.1"/>
    </source>
</evidence>
<evidence type="ECO:0000256" key="5">
    <source>
        <dbReference type="ARBA" id="ARBA00022692"/>
    </source>
</evidence>
<evidence type="ECO:0000259" key="11">
    <source>
        <dbReference type="Pfam" id="PF13954"/>
    </source>
</evidence>
<evidence type="ECO:0000256" key="7">
    <source>
        <dbReference type="ARBA" id="ARBA00023136"/>
    </source>
</evidence>
<accession>A0A6X7EXV3</accession>